<feature type="compositionally biased region" description="Low complexity" evidence="5">
    <location>
        <begin position="227"/>
        <end position="268"/>
    </location>
</feature>
<dbReference type="GO" id="GO:0008270">
    <property type="term" value="F:zinc ion binding"/>
    <property type="evidence" value="ECO:0007669"/>
    <property type="project" value="UniProtKB-KW"/>
</dbReference>
<evidence type="ECO:0000313" key="8">
    <source>
        <dbReference type="Proteomes" id="UP000297777"/>
    </source>
</evidence>
<dbReference type="PROSITE" id="PS50157">
    <property type="entry name" value="ZINC_FINGER_C2H2_2"/>
    <property type="match status" value="1"/>
</dbReference>
<accession>A0A4Z1EXR7</accession>
<keyword evidence="1" id="KW-0479">Metal-binding</keyword>
<evidence type="ECO:0000256" key="5">
    <source>
        <dbReference type="SAM" id="MobiDB-lite"/>
    </source>
</evidence>
<evidence type="ECO:0000256" key="1">
    <source>
        <dbReference type="ARBA" id="ARBA00022723"/>
    </source>
</evidence>
<dbReference type="OrthoDB" id="9998363at2759"/>
<dbReference type="EMBL" id="PQXH01000021">
    <property type="protein sequence ID" value="TGO17065.1"/>
    <property type="molecule type" value="Genomic_DNA"/>
</dbReference>
<dbReference type="PANTHER" id="PTHR23235:SF120">
    <property type="entry name" value="KRUPPEL-LIKE FACTOR 15"/>
    <property type="match status" value="1"/>
</dbReference>
<dbReference type="PANTHER" id="PTHR23235">
    <property type="entry name" value="KRUEPPEL-LIKE TRANSCRIPTION FACTOR"/>
    <property type="match status" value="1"/>
</dbReference>
<evidence type="ECO:0000313" key="7">
    <source>
        <dbReference type="EMBL" id="TGO17065.1"/>
    </source>
</evidence>
<reference evidence="7 8" key="1">
    <citation type="submission" date="2017-12" db="EMBL/GenBank/DDBJ databases">
        <title>Comparative genomics of Botrytis spp.</title>
        <authorList>
            <person name="Valero-Jimenez C.A."/>
            <person name="Tapia P."/>
            <person name="Veloso J."/>
            <person name="Silva-Moreno E."/>
            <person name="Staats M."/>
            <person name="Valdes J.H."/>
            <person name="Van Kan J.A.L."/>
        </authorList>
    </citation>
    <scope>NUCLEOTIDE SEQUENCE [LARGE SCALE GENOMIC DNA]</scope>
    <source>
        <strain evidence="7 8">Bt9001</strain>
    </source>
</reference>
<dbReference type="Gene3D" id="3.30.160.60">
    <property type="entry name" value="Classic Zinc Finger"/>
    <property type="match status" value="1"/>
</dbReference>
<dbReference type="InterPro" id="IPR013087">
    <property type="entry name" value="Znf_C2H2_type"/>
</dbReference>
<feature type="region of interest" description="Disordered" evidence="5">
    <location>
        <begin position="227"/>
        <end position="269"/>
    </location>
</feature>
<dbReference type="Proteomes" id="UP000297777">
    <property type="component" value="Unassembled WGS sequence"/>
</dbReference>
<gene>
    <name evidence="7" type="ORF">BTUL_0021g00630</name>
</gene>
<dbReference type="GO" id="GO:0000978">
    <property type="term" value="F:RNA polymerase II cis-regulatory region sequence-specific DNA binding"/>
    <property type="evidence" value="ECO:0007669"/>
    <property type="project" value="TreeGrafter"/>
</dbReference>
<proteinExistence type="predicted"/>
<keyword evidence="2 4" id="KW-0863">Zinc-finger</keyword>
<dbReference type="GO" id="GO:0000981">
    <property type="term" value="F:DNA-binding transcription factor activity, RNA polymerase II-specific"/>
    <property type="evidence" value="ECO:0007669"/>
    <property type="project" value="TreeGrafter"/>
</dbReference>
<evidence type="ECO:0000256" key="3">
    <source>
        <dbReference type="ARBA" id="ARBA00022833"/>
    </source>
</evidence>
<keyword evidence="3" id="KW-0862">Zinc</keyword>
<keyword evidence="8" id="KW-1185">Reference proteome</keyword>
<evidence type="ECO:0000256" key="2">
    <source>
        <dbReference type="ARBA" id="ARBA00022771"/>
    </source>
</evidence>
<dbReference type="AlphaFoldDB" id="A0A4Z1EXR7"/>
<name>A0A4Z1EXR7_9HELO</name>
<organism evidence="7 8">
    <name type="scientific">Botrytis tulipae</name>
    <dbReference type="NCBI Taxonomy" id="87230"/>
    <lineage>
        <taxon>Eukaryota</taxon>
        <taxon>Fungi</taxon>
        <taxon>Dikarya</taxon>
        <taxon>Ascomycota</taxon>
        <taxon>Pezizomycotina</taxon>
        <taxon>Leotiomycetes</taxon>
        <taxon>Helotiales</taxon>
        <taxon>Sclerotiniaceae</taxon>
        <taxon>Botrytis</taxon>
    </lineage>
</organism>
<evidence type="ECO:0000256" key="4">
    <source>
        <dbReference type="PROSITE-ProRule" id="PRU00042"/>
    </source>
</evidence>
<protein>
    <recommendedName>
        <fullName evidence="6">C2H2-type domain-containing protein</fullName>
    </recommendedName>
</protein>
<dbReference type="SMART" id="SM00355">
    <property type="entry name" value="ZnF_C2H2"/>
    <property type="match status" value="2"/>
</dbReference>
<dbReference type="PROSITE" id="PS00028">
    <property type="entry name" value="ZINC_FINGER_C2H2_1"/>
    <property type="match status" value="1"/>
</dbReference>
<comment type="caution">
    <text evidence="7">The sequence shown here is derived from an EMBL/GenBank/DDBJ whole genome shotgun (WGS) entry which is preliminary data.</text>
</comment>
<feature type="domain" description="C2H2-type" evidence="6">
    <location>
        <begin position="364"/>
        <end position="394"/>
    </location>
</feature>
<evidence type="ECO:0000259" key="6">
    <source>
        <dbReference type="PROSITE" id="PS50157"/>
    </source>
</evidence>
<sequence>MDDTEGSSSSPSWSPNADQIQCTYTDFAWGADIDTNATGLEWNQDWLEGTSLNFESSQTTSNASGDSLQYQPGTDFSGECYNSGIYAANELDVLPVPNWNNSNETLDLANLDVLDNLLSISPMDMDEIITNSLSSLDYSIGSFSQTTSTELLANDTYCDPFPATFNHTEAQQAYESYPIDWATHPPILDNTIWNPIQPSLCISSSTEVHLPSISSATRSPVSSISEIMSSPTQYSNTNTNTSTSTSRSNSNSTTPSSDRSTSNSPPSTQNEYTCIICSKTFSKRFEFKYVLSLPYPLLQILHIHSSPLQTLTNYSSSKHKPLHTLPHACTLCPHRTARRRDMTRHITAKHKDVGPSGPKSVSKPICPVGDCKQGFARSDHLLRHLRRKHPGYELRS</sequence>